<organism evidence="10">
    <name type="scientific">freshwater metagenome</name>
    <dbReference type="NCBI Taxonomy" id="449393"/>
    <lineage>
        <taxon>unclassified sequences</taxon>
        <taxon>metagenomes</taxon>
        <taxon>ecological metagenomes</taxon>
    </lineage>
</organism>
<keyword evidence="5" id="KW-0547">Nucleotide-binding</keyword>
<dbReference type="Pfam" id="PF03951">
    <property type="entry name" value="Gln-synt_N"/>
    <property type="match status" value="1"/>
</dbReference>
<dbReference type="InterPro" id="IPR008147">
    <property type="entry name" value="Gln_synt_N"/>
</dbReference>
<evidence type="ECO:0000259" key="8">
    <source>
        <dbReference type="PROSITE" id="PS51986"/>
    </source>
</evidence>
<dbReference type="PROSITE" id="PS51987">
    <property type="entry name" value="GS_CATALYTIC"/>
    <property type="match status" value="1"/>
</dbReference>
<keyword evidence="6" id="KW-0067">ATP-binding</keyword>
<reference evidence="10" key="1">
    <citation type="submission" date="2020-05" db="EMBL/GenBank/DDBJ databases">
        <authorList>
            <person name="Chiriac C."/>
            <person name="Salcher M."/>
            <person name="Ghai R."/>
            <person name="Kavagutti S V."/>
        </authorList>
    </citation>
    <scope>NUCLEOTIDE SEQUENCE</scope>
</reference>
<dbReference type="Gene3D" id="3.10.20.70">
    <property type="entry name" value="Glutamine synthetase, N-terminal domain"/>
    <property type="match status" value="1"/>
</dbReference>
<accession>A0A6J6SS95</accession>
<dbReference type="GO" id="GO:0005524">
    <property type="term" value="F:ATP binding"/>
    <property type="evidence" value="ECO:0007669"/>
    <property type="project" value="UniProtKB-KW"/>
</dbReference>
<dbReference type="SUPFAM" id="SSF54368">
    <property type="entry name" value="Glutamine synthetase, N-terminal domain"/>
    <property type="match status" value="1"/>
</dbReference>
<evidence type="ECO:0000256" key="7">
    <source>
        <dbReference type="ARBA" id="ARBA00022842"/>
    </source>
</evidence>
<dbReference type="SUPFAM" id="SSF55931">
    <property type="entry name" value="Glutamine synthetase/guanido kinase"/>
    <property type="match status" value="1"/>
</dbReference>
<dbReference type="PANTHER" id="PTHR43785">
    <property type="entry name" value="GAMMA-GLUTAMYLPUTRESCINE SYNTHETASE"/>
    <property type="match status" value="1"/>
</dbReference>
<dbReference type="InterPro" id="IPR027303">
    <property type="entry name" value="Gln_synth_gly_rich_site"/>
</dbReference>
<dbReference type="PROSITE" id="PS00181">
    <property type="entry name" value="GLNA_ATP"/>
    <property type="match status" value="1"/>
</dbReference>
<proteinExistence type="inferred from homology"/>
<gene>
    <name evidence="10" type="ORF">UFOPK2761_01035</name>
</gene>
<dbReference type="GO" id="GO:0004356">
    <property type="term" value="F:glutamine synthetase activity"/>
    <property type="evidence" value="ECO:0007669"/>
    <property type="project" value="InterPro"/>
</dbReference>
<dbReference type="GO" id="GO:0046872">
    <property type="term" value="F:metal ion binding"/>
    <property type="evidence" value="ECO:0007669"/>
    <property type="project" value="UniProtKB-KW"/>
</dbReference>
<dbReference type="PROSITE" id="PS51986">
    <property type="entry name" value="GS_BETA_GRASP"/>
    <property type="match status" value="1"/>
</dbReference>
<dbReference type="AlphaFoldDB" id="A0A6J6SS95"/>
<evidence type="ECO:0000259" key="9">
    <source>
        <dbReference type="PROSITE" id="PS51987"/>
    </source>
</evidence>
<comment type="similarity">
    <text evidence="2">Belongs to the glutamine synthetase family.</text>
</comment>
<dbReference type="SMART" id="SM01230">
    <property type="entry name" value="Gln-synt_C"/>
    <property type="match status" value="1"/>
</dbReference>
<dbReference type="Gene3D" id="3.30.590.10">
    <property type="entry name" value="Glutamine synthetase/guanido kinase, catalytic domain"/>
    <property type="match status" value="1"/>
</dbReference>
<evidence type="ECO:0000256" key="2">
    <source>
        <dbReference type="ARBA" id="ARBA00009897"/>
    </source>
</evidence>
<dbReference type="FunFam" id="3.10.20.70:FF:000002">
    <property type="entry name" value="Glutamine synthetase I"/>
    <property type="match status" value="1"/>
</dbReference>
<feature type="domain" description="GS beta-grasp" evidence="8">
    <location>
        <begin position="15"/>
        <end position="101"/>
    </location>
</feature>
<dbReference type="InterPro" id="IPR008146">
    <property type="entry name" value="Gln_synth_cat_dom"/>
</dbReference>
<evidence type="ECO:0000313" key="10">
    <source>
        <dbReference type="EMBL" id="CAB4737752.1"/>
    </source>
</evidence>
<dbReference type="GO" id="GO:0006542">
    <property type="term" value="P:glutamine biosynthetic process"/>
    <property type="evidence" value="ECO:0007669"/>
    <property type="project" value="InterPro"/>
</dbReference>
<keyword evidence="3" id="KW-0436">Ligase</keyword>
<evidence type="ECO:0000256" key="5">
    <source>
        <dbReference type="ARBA" id="ARBA00022741"/>
    </source>
</evidence>
<sequence>MGKQEEFVLRALEERDVRFVRLWFTDVLGSLKSVAVAPAELENAFSEGIGFDGSAIEGFARVFESDMLLKPDPSTFQILPWRSGEGPSTARMFCDIEMPGGEPSYADPRHVLKRTLSRAADQGFTFYTHPEIEFYLFKNLPAHGEEPVPVDRSGFFDHTAQSEGADFRREAITMLESMGISVEFSHHEGGPGQQEIDLRYADALSTADNIMTFRTVIREVALSQGIWGSFMPKPFTTHPGSGMHTHLSLFEGDENAFYEAGAEYSLSQTARKFIAGILTHANEISVVTNQWVNSYKRMMFGGEAPSYICWGHNNRSAMIRVPMYKPLKGQSTRVELRTLDAACNPYLAYAVVLAAGLKGINEGYELPREAEDDVWSLTERERSSLGIKPLPRNLNDAITIAEDSELLAETLGEQVFDFLLRNKRAEWDEYRGQVSAFERDRMLPVI</sequence>
<evidence type="ECO:0000256" key="6">
    <source>
        <dbReference type="ARBA" id="ARBA00022840"/>
    </source>
</evidence>
<evidence type="ECO:0000256" key="4">
    <source>
        <dbReference type="ARBA" id="ARBA00022723"/>
    </source>
</evidence>
<dbReference type="EMBL" id="CAEZYQ010000006">
    <property type="protein sequence ID" value="CAB4737752.1"/>
    <property type="molecule type" value="Genomic_DNA"/>
</dbReference>
<dbReference type="PANTHER" id="PTHR43785:SF11">
    <property type="entry name" value="GAMMA-GLUTAMYLPOLYAMINE SYNTHETASE GLNA2"/>
    <property type="match status" value="1"/>
</dbReference>
<evidence type="ECO:0000256" key="3">
    <source>
        <dbReference type="ARBA" id="ARBA00022598"/>
    </source>
</evidence>
<protein>
    <submittedName>
        <fullName evidence="10">Unannotated protein</fullName>
    </submittedName>
</protein>
<keyword evidence="4" id="KW-0479">Metal-binding</keyword>
<dbReference type="FunFam" id="3.30.590.10:FF:000003">
    <property type="entry name" value="Glutamine synthetase 2"/>
    <property type="match status" value="1"/>
</dbReference>
<evidence type="ECO:0000256" key="1">
    <source>
        <dbReference type="ARBA" id="ARBA00001946"/>
    </source>
</evidence>
<comment type="cofactor">
    <cofactor evidence="1">
        <name>Mg(2+)</name>
        <dbReference type="ChEBI" id="CHEBI:18420"/>
    </cofactor>
</comment>
<dbReference type="Pfam" id="PF00120">
    <property type="entry name" value="Gln-synt_C"/>
    <property type="match status" value="1"/>
</dbReference>
<dbReference type="InterPro" id="IPR014746">
    <property type="entry name" value="Gln_synth/guanido_kin_cat_dom"/>
</dbReference>
<keyword evidence="7" id="KW-0460">Magnesium</keyword>
<dbReference type="InterPro" id="IPR036651">
    <property type="entry name" value="Gln_synt_N_sf"/>
</dbReference>
<feature type="domain" description="GS catalytic" evidence="9">
    <location>
        <begin position="108"/>
        <end position="446"/>
    </location>
</feature>
<name>A0A6J6SS95_9ZZZZ</name>